<proteinExistence type="predicted"/>
<organism evidence="2">
    <name type="scientific">Aspergillus niger</name>
    <dbReference type="NCBI Taxonomy" id="5061"/>
    <lineage>
        <taxon>Eukaryota</taxon>
        <taxon>Fungi</taxon>
        <taxon>Dikarya</taxon>
        <taxon>Ascomycota</taxon>
        <taxon>Pezizomycotina</taxon>
        <taxon>Eurotiomycetes</taxon>
        <taxon>Eurotiomycetidae</taxon>
        <taxon>Eurotiales</taxon>
        <taxon>Aspergillaceae</taxon>
        <taxon>Aspergillus</taxon>
        <taxon>Aspergillus subgen. Circumdati</taxon>
    </lineage>
</organism>
<reference evidence="2" key="1">
    <citation type="submission" date="2025-02" db="EMBL/GenBank/DDBJ databases">
        <authorList>
            <consortium name="NCBI Genome Project"/>
        </authorList>
    </citation>
    <scope>NUCLEOTIDE SEQUENCE</scope>
</reference>
<evidence type="ECO:0000259" key="1">
    <source>
        <dbReference type="Pfam" id="PF02441"/>
    </source>
</evidence>
<dbReference type="InterPro" id="IPR003382">
    <property type="entry name" value="Flavoprotein"/>
</dbReference>
<dbReference type="SUPFAM" id="SSF52507">
    <property type="entry name" value="Homo-oligomeric flavin-containing Cys decarboxylases, HFCD"/>
    <property type="match status" value="1"/>
</dbReference>
<dbReference type="GeneID" id="84591347"/>
<dbReference type="VEuPathDB" id="FungiDB:An07g03810"/>
<dbReference type="Pfam" id="PF02441">
    <property type="entry name" value="Flavoprotein"/>
    <property type="match status" value="1"/>
</dbReference>
<protein>
    <recommendedName>
        <fullName evidence="1">Flavoprotein domain-containing protein</fullName>
    </recommendedName>
</protein>
<evidence type="ECO:0000313" key="2">
    <source>
        <dbReference type="RefSeq" id="XP_059605352.1"/>
    </source>
</evidence>
<feature type="domain" description="Flavoprotein" evidence="1">
    <location>
        <begin position="15"/>
        <end position="43"/>
    </location>
</feature>
<dbReference type="AlphaFoldDB" id="A0AAJ8BWT3"/>
<gene>
    <name evidence="2" type="ORF">An07g03810</name>
</gene>
<accession>A0AAJ8BWT3</accession>
<name>A0AAJ8BWT3_ASPNG</name>
<dbReference type="InterPro" id="IPR036551">
    <property type="entry name" value="Flavin_trans-like"/>
</dbReference>
<dbReference type="RefSeq" id="XP_059605352.1">
    <property type="nucleotide sequence ID" value="XM_059748367.1"/>
</dbReference>
<dbReference type="KEGG" id="ang:An07g03810"/>
<dbReference type="Gene3D" id="3.40.50.1950">
    <property type="entry name" value="Flavin prenyltransferase-like"/>
    <property type="match status" value="1"/>
</dbReference>
<reference evidence="2" key="2">
    <citation type="submission" date="2025-08" db="UniProtKB">
        <authorList>
            <consortium name="RefSeq"/>
        </authorList>
    </citation>
    <scope>IDENTIFICATION</scope>
</reference>
<sequence>MSLYMTLTRGSDGENAHLLLIAPLSANTVAEMVRELSDNLLLSVLKRYT</sequence>